<protein>
    <recommendedName>
        <fullName evidence="3">Bacterial toxin 44 domain-containing protein</fullName>
    </recommendedName>
</protein>
<dbReference type="RefSeq" id="WP_186840208.1">
    <property type="nucleotide sequence ID" value="NZ_JACOOZ010000003.1"/>
</dbReference>
<keyword evidence="2" id="KW-1185">Reference proteome</keyword>
<evidence type="ECO:0000313" key="1">
    <source>
        <dbReference type="EMBL" id="MBC5667427.1"/>
    </source>
</evidence>
<dbReference type="EMBL" id="JACOOZ010000003">
    <property type="protein sequence ID" value="MBC5667427.1"/>
    <property type="molecule type" value="Genomic_DNA"/>
</dbReference>
<proteinExistence type="predicted"/>
<evidence type="ECO:0008006" key="3">
    <source>
        <dbReference type="Google" id="ProtNLM"/>
    </source>
</evidence>
<gene>
    <name evidence="1" type="ORF">H8S00_05440</name>
</gene>
<name>A0ABR7F1D6_9FIRM</name>
<comment type="caution">
    <text evidence="1">The sequence shown here is derived from an EMBL/GenBank/DDBJ whole genome shotgun (WGS) entry which is preliminary data.</text>
</comment>
<dbReference type="Proteomes" id="UP000597877">
    <property type="component" value="Unassembled WGS sequence"/>
</dbReference>
<reference evidence="1 2" key="1">
    <citation type="submission" date="2020-08" db="EMBL/GenBank/DDBJ databases">
        <title>Genome public.</title>
        <authorList>
            <person name="Liu C."/>
            <person name="Sun Q."/>
        </authorList>
    </citation>
    <scope>NUCLEOTIDE SEQUENCE [LARGE SCALE GENOMIC DNA]</scope>
    <source>
        <strain evidence="1 2">BX4</strain>
    </source>
</reference>
<organism evidence="1 2">
    <name type="scientific">Eubacterium segne</name>
    <dbReference type="NCBI Taxonomy" id="2763045"/>
    <lineage>
        <taxon>Bacteria</taxon>
        <taxon>Bacillati</taxon>
        <taxon>Bacillota</taxon>
        <taxon>Clostridia</taxon>
        <taxon>Eubacteriales</taxon>
        <taxon>Eubacteriaceae</taxon>
        <taxon>Eubacterium</taxon>
    </lineage>
</organism>
<accession>A0ABR7F1D6</accession>
<sequence>MSIKNLKDLKKVLEPYLVKALELTRDDIYDVFSKMLNDYYTEPVFNNPNDPTQPVVYKRTDKLRDSFTASEIIKFDGIYSFRVGYWDDYLTFRYPGNSKWKNNVPATGQDVLEWFNSGSHGGTVKGSFNFWDMGLDYIQTEYGGIQRMFISNCKKVGLNIH</sequence>
<evidence type="ECO:0000313" key="2">
    <source>
        <dbReference type="Proteomes" id="UP000597877"/>
    </source>
</evidence>